<evidence type="ECO:0000313" key="1">
    <source>
        <dbReference type="EMBL" id="CVK20201.1"/>
    </source>
</evidence>
<sequence length="61" mass="6254">MDIAALATVAAQANVSQQASILMMKKVMDTATDQSQSLLQLMGAGPALSPAHLGNTIDISI</sequence>
<dbReference type="Proteomes" id="UP000245702">
    <property type="component" value="Unassembled WGS sequence"/>
</dbReference>
<comment type="caution">
    <text evidence="1">The sequence shown here is derived from an EMBL/GenBank/DDBJ whole genome shotgun (WGS) entry which is preliminary data.</text>
</comment>
<gene>
    <name evidence="1" type="ORF">SSPH_02868</name>
</gene>
<dbReference type="Pfam" id="PF14070">
    <property type="entry name" value="YjfB_motility"/>
    <property type="match status" value="1"/>
</dbReference>
<dbReference type="RefSeq" id="WP_075756082.1">
    <property type="nucleotide sequence ID" value="NZ_CP146991.1"/>
</dbReference>
<proteinExistence type="predicted"/>
<evidence type="ECO:0008006" key="3">
    <source>
        <dbReference type="Google" id="ProtNLM"/>
    </source>
</evidence>
<reference evidence="1 2" key="1">
    <citation type="submission" date="2016-01" db="EMBL/GenBank/DDBJ databases">
        <authorList>
            <person name="Brown R."/>
        </authorList>
    </citation>
    <scope>NUCLEOTIDE SEQUENCE [LARGE SCALE GENOMIC DNA]</scope>
    <source>
        <strain evidence="1">Sporomusa sphaeroides DSM 2875</strain>
    </source>
</reference>
<name>A0ABP2C919_9FIRM</name>
<accession>A0ABP2C919</accession>
<organism evidence="1 2">
    <name type="scientific">Sporomusa sphaeroides DSM 2875</name>
    <dbReference type="NCBI Taxonomy" id="1337886"/>
    <lineage>
        <taxon>Bacteria</taxon>
        <taxon>Bacillati</taxon>
        <taxon>Bacillota</taxon>
        <taxon>Negativicutes</taxon>
        <taxon>Selenomonadales</taxon>
        <taxon>Sporomusaceae</taxon>
        <taxon>Sporomusa</taxon>
    </lineage>
</organism>
<evidence type="ECO:0000313" key="2">
    <source>
        <dbReference type="Proteomes" id="UP000245702"/>
    </source>
</evidence>
<dbReference type="InterPro" id="IPR025906">
    <property type="entry name" value="YjfB_motility"/>
</dbReference>
<keyword evidence="2" id="KW-1185">Reference proteome</keyword>
<protein>
    <recommendedName>
        <fullName evidence="3">Motility protein</fullName>
    </recommendedName>
</protein>
<dbReference type="EMBL" id="FCOW01000016">
    <property type="protein sequence ID" value="CVK20201.1"/>
    <property type="molecule type" value="Genomic_DNA"/>
</dbReference>